<comment type="caution">
    <text evidence="2">The sequence shown here is derived from an EMBL/GenBank/DDBJ whole genome shotgun (WGS) entry which is preliminary data.</text>
</comment>
<dbReference type="SUPFAM" id="SSF53474">
    <property type="entry name" value="alpha/beta-Hydrolases"/>
    <property type="match status" value="1"/>
</dbReference>
<dbReference type="GO" id="GO:0016787">
    <property type="term" value="F:hydrolase activity"/>
    <property type="evidence" value="ECO:0007669"/>
    <property type="project" value="UniProtKB-KW"/>
</dbReference>
<evidence type="ECO:0000313" key="2">
    <source>
        <dbReference type="EMBL" id="MEQ2359916.1"/>
    </source>
</evidence>
<dbReference type="Pfam" id="PF12146">
    <property type="entry name" value="Hydrolase_4"/>
    <property type="match status" value="1"/>
</dbReference>
<gene>
    <name evidence="2" type="ORF">WMO75_16610</name>
</gene>
<dbReference type="RefSeq" id="WP_243002501.1">
    <property type="nucleotide sequence ID" value="NZ_JBBMEI010000081.1"/>
</dbReference>
<dbReference type="PANTHER" id="PTHR43358">
    <property type="entry name" value="ALPHA/BETA-HYDROLASE"/>
    <property type="match status" value="1"/>
</dbReference>
<organism evidence="2 3">
    <name type="scientific">Blautia intestinihominis</name>
    <dbReference type="NCBI Taxonomy" id="3133152"/>
    <lineage>
        <taxon>Bacteria</taxon>
        <taxon>Bacillati</taxon>
        <taxon>Bacillota</taxon>
        <taxon>Clostridia</taxon>
        <taxon>Lachnospirales</taxon>
        <taxon>Lachnospiraceae</taxon>
        <taxon>Blautia</taxon>
    </lineage>
</organism>
<sequence length="323" mass="37799">MMKKKFIKLFAILSVVFLGVLEMGWRFFNMVVCCKRGEHKKERKKWFELSHIRENHPQNGYAREYNESKAWCFEQKMQDCYIKSIDGLKLHALYLPAEDAKRIVILSHGYRGSRFGTLSFMAKYLHEHQCDVLFIEHRCCGDSEGKYITFGAKEQWDVQQWAVYVSERNKEKLPIYLYGQSMGAATVLMASGHTLPAEVKGLIADCGFQSMEGQMRDMAANWFHLHHIPLLLMELDWFCSLVAGFHMKDADTTEAIKKNTRPVLFFHGEKDTYVYPNNSFQNYMLCRAEKELVIIPGARHLCSAYADPELYQHKMMEFFEKYD</sequence>
<evidence type="ECO:0000259" key="1">
    <source>
        <dbReference type="Pfam" id="PF12146"/>
    </source>
</evidence>
<name>A0ABV1APE0_9FIRM</name>
<protein>
    <submittedName>
        <fullName evidence="2">Alpha/beta fold hydrolase</fullName>
    </submittedName>
</protein>
<dbReference type="EMBL" id="JBBMEI010000081">
    <property type="protein sequence ID" value="MEQ2359916.1"/>
    <property type="molecule type" value="Genomic_DNA"/>
</dbReference>
<dbReference type="InterPro" id="IPR029058">
    <property type="entry name" value="AB_hydrolase_fold"/>
</dbReference>
<keyword evidence="3" id="KW-1185">Reference proteome</keyword>
<accession>A0ABV1APE0</accession>
<reference evidence="2 3" key="1">
    <citation type="submission" date="2024-03" db="EMBL/GenBank/DDBJ databases">
        <title>Human intestinal bacterial collection.</title>
        <authorList>
            <person name="Pauvert C."/>
            <person name="Hitch T.C.A."/>
            <person name="Clavel T."/>
        </authorList>
    </citation>
    <scope>NUCLEOTIDE SEQUENCE [LARGE SCALE GENOMIC DNA]</scope>
    <source>
        <strain evidence="2 3">CLA-AA-H95</strain>
    </source>
</reference>
<proteinExistence type="predicted"/>
<dbReference type="Gene3D" id="3.40.50.1820">
    <property type="entry name" value="alpha/beta hydrolase"/>
    <property type="match status" value="1"/>
</dbReference>
<keyword evidence="2" id="KW-0378">Hydrolase</keyword>
<dbReference type="PANTHER" id="PTHR43358:SF4">
    <property type="entry name" value="ALPHA_BETA HYDROLASE FOLD-1 DOMAIN-CONTAINING PROTEIN"/>
    <property type="match status" value="1"/>
</dbReference>
<evidence type="ECO:0000313" key="3">
    <source>
        <dbReference type="Proteomes" id="UP001446032"/>
    </source>
</evidence>
<feature type="domain" description="Serine aminopeptidase S33" evidence="1">
    <location>
        <begin position="99"/>
        <end position="208"/>
    </location>
</feature>
<dbReference type="InterPro" id="IPR022742">
    <property type="entry name" value="Hydrolase_4"/>
</dbReference>
<dbReference type="Proteomes" id="UP001446032">
    <property type="component" value="Unassembled WGS sequence"/>
</dbReference>
<dbReference type="InterPro" id="IPR052920">
    <property type="entry name" value="DNA-binding_regulatory"/>
</dbReference>